<dbReference type="NCBIfam" id="TIGR02532">
    <property type="entry name" value="IV_pilin_GFxxxE"/>
    <property type="match status" value="1"/>
</dbReference>
<evidence type="ECO:0000256" key="1">
    <source>
        <dbReference type="SAM" id="Phobius"/>
    </source>
</evidence>
<evidence type="ECO:0000313" key="3">
    <source>
        <dbReference type="Proteomes" id="UP001365405"/>
    </source>
</evidence>
<dbReference type="Proteomes" id="UP001365405">
    <property type="component" value="Unassembled WGS sequence"/>
</dbReference>
<dbReference type="InterPro" id="IPR045584">
    <property type="entry name" value="Pilin-like"/>
</dbReference>
<dbReference type="RefSeq" id="WP_341408881.1">
    <property type="nucleotide sequence ID" value="NZ_JBBUTH010000001.1"/>
</dbReference>
<keyword evidence="1" id="KW-0812">Transmembrane</keyword>
<dbReference type="EMBL" id="JBBUTH010000001">
    <property type="protein sequence ID" value="MEK8049210.1"/>
    <property type="molecule type" value="Genomic_DNA"/>
</dbReference>
<evidence type="ECO:0000313" key="2">
    <source>
        <dbReference type="EMBL" id="MEK8049210.1"/>
    </source>
</evidence>
<keyword evidence="1" id="KW-1133">Transmembrane helix</keyword>
<comment type="caution">
    <text evidence="2">The sequence shown here is derived from an EMBL/GenBank/DDBJ whole genome shotgun (WGS) entry which is preliminary data.</text>
</comment>
<dbReference type="SUPFAM" id="SSF54523">
    <property type="entry name" value="Pili subunits"/>
    <property type="match status" value="1"/>
</dbReference>
<proteinExistence type="predicted"/>
<feature type="transmembrane region" description="Helical" evidence="1">
    <location>
        <begin position="21"/>
        <end position="42"/>
    </location>
</feature>
<reference evidence="2 3" key="1">
    <citation type="submission" date="2024-04" db="EMBL/GenBank/DDBJ databases">
        <title>Novel species of the genus Ideonella isolated from streams.</title>
        <authorList>
            <person name="Lu H."/>
        </authorList>
    </citation>
    <scope>NUCLEOTIDE SEQUENCE [LARGE SCALE GENOMIC DNA]</scope>
    <source>
        <strain evidence="2 3">DXS22W</strain>
    </source>
</reference>
<dbReference type="InterPro" id="IPR012902">
    <property type="entry name" value="N_methyl_site"/>
</dbReference>
<accession>A0ABU9CBE9</accession>
<dbReference type="Gene3D" id="3.30.700.10">
    <property type="entry name" value="Glycoprotein, Type 4 Pilin"/>
    <property type="match status" value="1"/>
</dbReference>
<organism evidence="2 3">
    <name type="scientific">Pseudaquabacterium inlustre</name>
    <dbReference type="NCBI Taxonomy" id="2984192"/>
    <lineage>
        <taxon>Bacteria</taxon>
        <taxon>Pseudomonadati</taxon>
        <taxon>Pseudomonadota</taxon>
        <taxon>Betaproteobacteria</taxon>
        <taxon>Burkholderiales</taxon>
        <taxon>Sphaerotilaceae</taxon>
        <taxon>Pseudaquabacterium</taxon>
    </lineage>
</organism>
<name>A0ABU9CBE9_9BURK</name>
<gene>
    <name evidence="2" type="ORF">AACH10_03060</name>
</gene>
<protein>
    <submittedName>
        <fullName evidence="2">Type II secretion system protein</fullName>
    </submittedName>
</protein>
<sequence length="294" mass="30983">MTAAWPRQRAARRAPPRGFTLIELVVTLVLIGVLGATLAVFFKPAFDMYLAARHRAALTAEADQGLRLMLRDVQTAVPNSVRAPTSNCFETVPTLGGGRYRRDTDTVNSGSAPVDTGGSTSQFDVLTPLTTVPAVGDWVVVDNQNPGDVYAGANRTQITAVSTPSATLGRHRLSVNAMQFPLGYDGARFTLVPNNQKAVFYVCSGAGTTLDAQGNAPGRLVRLANYGFNAATPTSCPAATGGDVVLTGVRSCRFVYEANQGATQQSGFISIQLELTRNGETASLVVGAHVVNIP</sequence>
<keyword evidence="1" id="KW-0472">Membrane</keyword>
<dbReference type="PROSITE" id="PS00409">
    <property type="entry name" value="PROKAR_NTER_METHYL"/>
    <property type="match status" value="1"/>
</dbReference>
<keyword evidence="3" id="KW-1185">Reference proteome</keyword>
<dbReference type="Pfam" id="PF07963">
    <property type="entry name" value="N_methyl"/>
    <property type="match status" value="1"/>
</dbReference>